<feature type="chain" id="PRO_5008267591" description="Extracellular serine-rich protein" evidence="2">
    <location>
        <begin position="18"/>
        <end position="252"/>
    </location>
</feature>
<dbReference type="STRING" id="149040.A0A194WY38"/>
<feature type="signal peptide" evidence="2">
    <location>
        <begin position="1"/>
        <end position="17"/>
    </location>
</feature>
<feature type="region of interest" description="Disordered" evidence="1">
    <location>
        <begin position="150"/>
        <end position="173"/>
    </location>
</feature>
<feature type="compositionally biased region" description="Low complexity" evidence="1">
    <location>
        <begin position="190"/>
        <end position="225"/>
    </location>
</feature>
<dbReference type="EMBL" id="KQ947424">
    <property type="protein sequence ID" value="KUJ12599.1"/>
    <property type="molecule type" value="Genomic_DNA"/>
</dbReference>
<dbReference type="GeneID" id="28815594"/>
<dbReference type="InParanoid" id="A0A194WY38"/>
<feature type="region of interest" description="Disordered" evidence="1">
    <location>
        <begin position="190"/>
        <end position="231"/>
    </location>
</feature>
<evidence type="ECO:0000256" key="2">
    <source>
        <dbReference type="SAM" id="SignalP"/>
    </source>
</evidence>
<name>A0A194WY38_MOLSC</name>
<organism evidence="3 4">
    <name type="scientific">Mollisia scopiformis</name>
    <name type="common">Conifer needle endophyte fungus</name>
    <name type="synonym">Phialocephala scopiformis</name>
    <dbReference type="NCBI Taxonomy" id="149040"/>
    <lineage>
        <taxon>Eukaryota</taxon>
        <taxon>Fungi</taxon>
        <taxon>Dikarya</taxon>
        <taxon>Ascomycota</taxon>
        <taxon>Pezizomycotina</taxon>
        <taxon>Leotiomycetes</taxon>
        <taxon>Helotiales</taxon>
        <taxon>Mollisiaceae</taxon>
        <taxon>Mollisia</taxon>
    </lineage>
</organism>
<dbReference type="SUPFAM" id="SSF49503">
    <property type="entry name" value="Cupredoxins"/>
    <property type="match status" value="1"/>
</dbReference>
<dbReference type="PANTHER" id="PTHR34883">
    <property type="entry name" value="SERINE-RICH PROTEIN, PUTATIVE-RELATED-RELATED"/>
    <property type="match status" value="1"/>
</dbReference>
<dbReference type="PANTHER" id="PTHR34883:SF15">
    <property type="entry name" value="EXTRACELLULAR SERINE-RICH PROTEIN"/>
    <property type="match status" value="1"/>
</dbReference>
<keyword evidence="2" id="KW-0732">Signal</keyword>
<evidence type="ECO:0000256" key="1">
    <source>
        <dbReference type="SAM" id="MobiDB-lite"/>
    </source>
</evidence>
<evidence type="ECO:0008006" key="5">
    <source>
        <dbReference type="Google" id="ProtNLM"/>
    </source>
</evidence>
<reference evidence="3 4" key="1">
    <citation type="submission" date="2015-10" db="EMBL/GenBank/DDBJ databases">
        <title>Full genome of DAOMC 229536 Phialocephala scopiformis, a fungal endophyte of spruce producing the potent anti-insectan compound rugulosin.</title>
        <authorList>
            <consortium name="DOE Joint Genome Institute"/>
            <person name="Walker A.K."/>
            <person name="Frasz S.L."/>
            <person name="Seifert K.A."/>
            <person name="Miller J.D."/>
            <person name="Mondo S.J."/>
            <person name="Labutti K."/>
            <person name="Lipzen A."/>
            <person name="Dockter R."/>
            <person name="Kennedy M."/>
            <person name="Grigoriev I.V."/>
            <person name="Spatafora J.W."/>
        </authorList>
    </citation>
    <scope>NUCLEOTIDE SEQUENCE [LARGE SCALE GENOMIC DNA]</scope>
    <source>
        <strain evidence="3 4">CBS 120377</strain>
    </source>
</reference>
<sequence>MFRFLANVLVLATAVIAVVHDIDVGKGASLSFAPDTLTAAVGDTLNFHFYSGSGGHSVVSGPFSSPCEPATDAFFSGYIKGDLVGDMTFIVTINSTDPIWFYCSLEAHCMDGMVGVVNPPSGQTVSDYVENASGKQASAPAALQGGVLTTMTSGSGSASTSTSSSTSGSGSVTSMPVSSLSSLSASVPGLSVETTMPTSTGTSVSAATTSKSSSTSSGVAATSTPSGGGKNTDLSVMLGVVMGGLGVAALMA</sequence>
<dbReference type="CDD" id="cd00920">
    <property type="entry name" value="Cupredoxin"/>
    <property type="match status" value="1"/>
</dbReference>
<dbReference type="InterPro" id="IPR052953">
    <property type="entry name" value="Ser-rich/MCO-related"/>
</dbReference>
<dbReference type="KEGG" id="psco:LY89DRAFT_210729"/>
<dbReference type="AlphaFoldDB" id="A0A194WY38"/>
<dbReference type="Proteomes" id="UP000070700">
    <property type="component" value="Unassembled WGS sequence"/>
</dbReference>
<protein>
    <recommendedName>
        <fullName evidence="5">Extracellular serine-rich protein</fullName>
    </recommendedName>
</protein>
<dbReference type="InterPro" id="IPR008972">
    <property type="entry name" value="Cupredoxin"/>
</dbReference>
<dbReference type="OrthoDB" id="2331100at2759"/>
<dbReference type="RefSeq" id="XP_018066954.1">
    <property type="nucleotide sequence ID" value="XM_018205868.1"/>
</dbReference>
<proteinExistence type="predicted"/>
<keyword evidence="4" id="KW-1185">Reference proteome</keyword>
<accession>A0A194WY38</accession>
<gene>
    <name evidence="3" type="ORF">LY89DRAFT_210729</name>
</gene>
<dbReference type="Gene3D" id="2.60.40.420">
    <property type="entry name" value="Cupredoxins - blue copper proteins"/>
    <property type="match status" value="1"/>
</dbReference>
<evidence type="ECO:0000313" key="4">
    <source>
        <dbReference type="Proteomes" id="UP000070700"/>
    </source>
</evidence>
<evidence type="ECO:0000313" key="3">
    <source>
        <dbReference type="EMBL" id="KUJ12599.1"/>
    </source>
</evidence>